<evidence type="ECO:0000256" key="2">
    <source>
        <dbReference type="ARBA" id="ARBA00022448"/>
    </source>
</evidence>
<sequence length="293" mass="32722">MKISELTLFNNKAETAGIGLFLLLAVLPLVLGVLYALLYSLGLIGLISDGFTFSHWQRALSDQEFWLSILYTFYIALTTIAISITSALAASLYINKPLQKGIAGFSAYIPLAFPAIVVAFLAFQLGSQSGFFARLFFQFGIITDTAAFPEMVNDPFGIGIIAAHTFMAMPFFTLYFMSLYDQENISELSQVAQTLGASRTAQLRRIIVPIILKRAFPTLTLYTIFVMGSYEIPLILGRQTPQMMSVLVIRKLRRFSLSTIPEAYITALVFIAIILTILYLLFKSRTFSYDLDR</sequence>
<comment type="caution">
    <text evidence="10">The sequence shown here is derived from an EMBL/GenBank/DDBJ whole genome shotgun (WGS) entry which is preliminary data.</text>
</comment>
<evidence type="ECO:0000313" key="11">
    <source>
        <dbReference type="Proteomes" id="UP000479132"/>
    </source>
</evidence>
<dbReference type="Gene3D" id="1.10.3720.10">
    <property type="entry name" value="MetI-like"/>
    <property type="match status" value="1"/>
</dbReference>
<keyword evidence="4" id="KW-0997">Cell inner membrane</keyword>
<gene>
    <name evidence="10" type="ORF">G3569_10640</name>
</gene>
<accession>A0A6M1T688</accession>
<protein>
    <submittedName>
        <fullName evidence="10">Sugar ABC transporter permease</fullName>
    </submittedName>
</protein>
<keyword evidence="6 8" id="KW-1133">Transmembrane helix</keyword>
<feature type="transmembrane region" description="Helical" evidence="8">
    <location>
        <begin position="156"/>
        <end position="177"/>
    </location>
</feature>
<dbReference type="SUPFAM" id="SSF161098">
    <property type="entry name" value="MetI-like"/>
    <property type="match status" value="1"/>
</dbReference>
<organism evidence="10 11">
    <name type="scientific">Fodinibius halophilus</name>
    <dbReference type="NCBI Taxonomy" id="1736908"/>
    <lineage>
        <taxon>Bacteria</taxon>
        <taxon>Pseudomonadati</taxon>
        <taxon>Balneolota</taxon>
        <taxon>Balneolia</taxon>
        <taxon>Balneolales</taxon>
        <taxon>Balneolaceae</taxon>
        <taxon>Fodinibius</taxon>
    </lineage>
</organism>
<keyword evidence="2 8" id="KW-0813">Transport</keyword>
<proteinExistence type="inferred from homology"/>
<evidence type="ECO:0000259" key="9">
    <source>
        <dbReference type="PROSITE" id="PS50928"/>
    </source>
</evidence>
<keyword evidence="3" id="KW-1003">Cell membrane</keyword>
<dbReference type="PANTHER" id="PTHR43357:SF4">
    <property type="entry name" value="INNER MEMBRANE ABC TRANSPORTER PERMEASE PROTEIN YDCV"/>
    <property type="match status" value="1"/>
</dbReference>
<evidence type="ECO:0000256" key="5">
    <source>
        <dbReference type="ARBA" id="ARBA00022692"/>
    </source>
</evidence>
<feature type="transmembrane region" description="Helical" evidence="8">
    <location>
        <begin position="257"/>
        <end position="282"/>
    </location>
</feature>
<dbReference type="RefSeq" id="WP_165268919.1">
    <property type="nucleotide sequence ID" value="NZ_JAALLS010000012.1"/>
</dbReference>
<evidence type="ECO:0000256" key="3">
    <source>
        <dbReference type="ARBA" id="ARBA00022475"/>
    </source>
</evidence>
<feature type="transmembrane region" description="Helical" evidence="8">
    <location>
        <begin position="105"/>
        <end position="125"/>
    </location>
</feature>
<dbReference type="Proteomes" id="UP000479132">
    <property type="component" value="Unassembled WGS sequence"/>
</dbReference>
<evidence type="ECO:0000313" key="10">
    <source>
        <dbReference type="EMBL" id="NGP88815.1"/>
    </source>
</evidence>
<feature type="transmembrane region" description="Helical" evidence="8">
    <location>
        <begin position="20"/>
        <end position="48"/>
    </location>
</feature>
<feature type="transmembrane region" description="Helical" evidence="8">
    <location>
        <begin position="219"/>
        <end position="236"/>
    </location>
</feature>
<evidence type="ECO:0000256" key="7">
    <source>
        <dbReference type="ARBA" id="ARBA00023136"/>
    </source>
</evidence>
<dbReference type="PANTHER" id="PTHR43357">
    <property type="entry name" value="INNER MEMBRANE ABC TRANSPORTER PERMEASE PROTEIN YDCV"/>
    <property type="match status" value="1"/>
</dbReference>
<comment type="subcellular location">
    <subcellularLocation>
        <location evidence="1">Cell inner membrane</location>
        <topology evidence="1">Multi-pass membrane protein</topology>
    </subcellularLocation>
    <subcellularLocation>
        <location evidence="8">Cell membrane</location>
        <topology evidence="8">Multi-pass membrane protein</topology>
    </subcellularLocation>
</comment>
<evidence type="ECO:0000256" key="8">
    <source>
        <dbReference type="RuleBase" id="RU363032"/>
    </source>
</evidence>
<dbReference type="AlphaFoldDB" id="A0A6M1T688"/>
<dbReference type="GO" id="GO:0055085">
    <property type="term" value="P:transmembrane transport"/>
    <property type="evidence" value="ECO:0007669"/>
    <property type="project" value="InterPro"/>
</dbReference>
<dbReference type="Pfam" id="PF00528">
    <property type="entry name" value="BPD_transp_1"/>
    <property type="match status" value="1"/>
</dbReference>
<keyword evidence="11" id="KW-1185">Reference proteome</keyword>
<name>A0A6M1T688_9BACT</name>
<dbReference type="GO" id="GO:0005886">
    <property type="term" value="C:plasma membrane"/>
    <property type="evidence" value="ECO:0007669"/>
    <property type="project" value="UniProtKB-SubCell"/>
</dbReference>
<dbReference type="CDD" id="cd06261">
    <property type="entry name" value="TM_PBP2"/>
    <property type="match status" value="1"/>
</dbReference>
<dbReference type="InterPro" id="IPR035906">
    <property type="entry name" value="MetI-like_sf"/>
</dbReference>
<keyword evidence="5 8" id="KW-0812">Transmembrane</keyword>
<feature type="domain" description="ABC transmembrane type-1" evidence="9">
    <location>
        <begin position="69"/>
        <end position="281"/>
    </location>
</feature>
<dbReference type="InterPro" id="IPR000515">
    <property type="entry name" value="MetI-like"/>
</dbReference>
<feature type="transmembrane region" description="Helical" evidence="8">
    <location>
        <begin position="68"/>
        <end position="93"/>
    </location>
</feature>
<keyword evidence="7 8" id="KW-0472">Membrane</keyword>
<evidence type="ECO:0000256" key="4">
    <source>
        <dbReference type="ARBA" id="ARBA00022519"/>
    </source>
</evidence>
<evidence type="ECO:0000256" key="6">
    <source>
        <dbReference type="ARBA" id="ARBA00022989"/>
    </source>
</evidence>
<reference evidence="10 11" key="1">
    <citation type="submission" date="2020-02" db="EMBL/GenBank/DDBJ databases">
        <title>Aliifodinibius halophilus 2W32, complete genome.</title>
        <authorList>
            <person name="Li Y."/>
            <person name="Wu S."/>
        </authorList>
    </citation>
    <scope>NUCLEOTIDE SEQUENCE [LARGE SCALE GENOMIC DNA]</scope>
    <source>
        <strain evidence="10 11">2W32</strain>
    </source>
</reference>
<dbReference type="EMBL" id="JAALLS010000012">
    <property type="protein sequence ID" value="NGP88815.1"/>
    <property type="molecule type" value="Genomic_DNA"/>
</dbReference>
<evidence type="ECO:0000256" key="1">
    <source>
        <dbReference type="ARBA" id="ARBA00004429"/>
    </source>
</evidence>
<comment type="similarity">
    <text evidence="8">Belongs to the binding-protein-dependent transport system permease family.</text>
</comment>
<dbReference type="PROSITE" id="PS50928">
    <property type="entry name" value="ABC_TM1"/>
    <property type="match status" value="1"/>
</dbReference>